<keyword evidence="3" id="KW-1185">Reference proteome</keyword>
<evidence type="ECO:0000313" key="3">
    <source>
        <dbReference type="Proteomes" id="UP001234178"/>
    </source>
</evidence>
<dbReference type="EMBL" id="JAOYFB010000021">
    <property type="protein sequence ID" value="KAK4017805.1"/>
    <property type="molecule type" value="Genomic_DNA"/>
</dbReference>
<dbReference type="Proteomes" id="UP001234178">
    <property type="component" value="Unassembled WGS sequence"/>
</dbReference>
<protein>
    <submittedName>
        <fullName evidence="2">Uncharacterized protein</fullName>
    </submittedName>
</protein>
<feature type="region of interest" description="Disordered" evidence="1">
    <location>
        <begin position="1"/>
        <end position="22"/>
    </location>
</feature>
<proteinExistence type="predicted"/>
<accession>A0ABQ9ZY31</accession>
<name>A0ABQ9ZY31_9CRUS</name>
<organism evidence="2 3">
    <name type="scientific">Daphnia magna</name>
    <dbReference type="NCBI Taxonomy" id="35525"/>
    <lineage>
        <taxon>Eukaryota</taxon>
        <taxon>Metazoa</taxon>
        <taxon>Ecdysozoa</taxon>
        <taxon>Arthropoda</taxon>
        <taxon>Crustacea</taxon>
        <taxon>Branchiopoda</taxon>
        <taxon>Diplostraca</taxon>
        <taxon>Cladocera</taxon>
        <taxon>Anomopoda</taxon>
        <taxon>Daphniidae</taxon>
        <taxon>Daphnia</taxon>
    </lineage>
</organism>
<evidence type="ECO:0000313" key="2">
    <source>
        <dbReference type="EMBL" id="KAK4017805.1"/>
    </source>
</evidence>
<comment type="caution">
    <text evidence="2">The sequence shown here is derived from an EMBL/GenBank/DDBJ whole genome shotgun (WGS) entry which is preliminary data.</text>
</comment>
<sequence>MEVDLSQARGTPSYRHSSVVPAARRMENGRVYAELGTGPSNSGNGYTALAHTAMVPDPVGVIGGWTLHVPSGTRPV</sequence>
<evidence type="ECO:0000256" key="1">
    <source>
        <dbReference type="SAM" id="MobiDB-lite"/>
    </source>
</evidence>
<gene>
    <name evidence="2" type="ORF">OUZ56_033624</name>
</gene>
<reference evidence="2 3" key="1">
    <citation type="journal article" date="2023" name="Nucleic Acids Res.">
        <title>The hologenome of Daphnia magna reveals possible DNA methylation and microbiome-mediated evolution of the host genome.</title>
        <authorList>
            <person name="Chaturvedi A."/>
            <person name="Li X."/>
            <person name="Dhandapani V."/>
            <person name="Marshall H."/>
            <person name="Kissane S."/>
            <person name="Cuenca-Cambronero M."/>
            <person name="Asole G."/>
            <person name="Calvet F."/>
            <person name="Ruiz-Romero M."/>
            <person name="Marangio P."/>
            <person name="Guigo R."/>
            <person name="Rago D."/>
            <person name="Mirbahai L."/>
            <person name="Eastwood N."/>
            <person name="Colbourne J.K."/>
            <person name="Zhou J."/>
            <person name="Mallon E."/>
            <person name="Orsini L."/>
        </authorList>
    </citation>
    <scope>NUCLEOTIDE SEQUENCE [LARGE SCALE GENOMIC DNA]</scope>
    <source>
        <strain evidence="2">LRV0_1</strain>
    </source>
</reference>